<proteinExistence type="predicted"/>
<dbReference type="EMBL" id="NTYF01000023">
    <property type="protein sequence ID" value="PER55727.1"/>
    <property type="molecule type" value="Genomic_DNA"/>
</dbReference>
<organism evidence="2 3">
    <name type="scientific">Bacillus thuringiensis</name>
    <dbReference type="NCBI Taxonomy" id="1428"/>
    <lineage>
        <taxon>Bacteria</taxon>
        <taxon>Bacillati</taxon>
        <taxon>Bacillota</taxon>
        <taxon>Bacilli</taxon>
        <taxon>Bacillales</taxon>
        <taxon>Bacillaceae</taxon>
        <taxon>Bacillus</taxon>
        <taxon>Bacillus cereus group</taxon>
    </lineage>
</organism>
<keyword evidence="1" id="KW-0472">Membrane</keyword>
<comment type="caution">
    <text evidence="2">The sequence shown here is derived from an EMBL/GenBank/DDBJ whole genome shotgun (WGS) entry which is preliminary data.</text>
</comment>
<evidence type="ECO:0000256" key="1">
    <source>
        <dbReference type="SAM" id="Phobius"/>
    </source>
</evidence>
<name>A0ABD6SKY8_BACTU</name>
<dbReference type="PROSITE" id="PS51257">
    <property type="entry name" value="PROKAR_LIPOPROTEIN"/>
    <property type="match status" value="1"/>
</dbReference>
<keyword evidence="1" id="KW-0812">Transmembrane</keyword>
<feature type="transmembrane region" description="Helical" evidence="1">
    <location>
        <begin position="86"/>
        <end position="106"/>
    </location>
</feature>
<dbReference type="Proteomes" id="UP000219897">
    <property type="component" value="Unassembled WGS sequence"/>
</dbReference>
<evidence type="ECO:0008006" key="4">
    <source>
        <dbReference type="Google" id="ProtNLM"/>
    </source>
</evidence>
<accession>A0ABD6SKY8</accession>
<keyword evidence="1" id="KW-1133">Transmembrane helix</keyword>
<dbReference type="AlphaFoldDB" id="A0ABD6SKY8"/>
<feature type="transmembrane region" description="Helical" evidence="1">
    <location>
        <begin position="62"/>
        <end position="79"/>
    </location>
</feature>
<feature type="transmembrane region" description="Helical" evidence="1">
    <location>
        <begin position="32"/>
        <end position="50"/>
    </location>
</feature>
<evidence type="ECO:0000313" key="2">
    <source>
        <dbReference type="EMBL" id="PER55727.1"/>
    </source>
</evidence>
<protein>
    <recommendedName>
        <fullName evidence="4">Lipoprotein</fullName>
    </recommendedName>
</protein>
<sequence>MKKFEIWIFSLLAGIAGISACMALEDKDWFKVLSECTTVVVFLGVALVAYRNGEADKTAKGLFVIGLVLGVVNLVGIINRGSYVELFGCILLLVLSVLCLVNAGWFNWSGKVGKTE</sequence>
<feature type="transmembrane region" description="Helical" evidence="1">
    <location>
        <begin position="6"/>
        <end position="25"/>
    </location>
</feature>
<evidence type="ECO:0000313" key="3">
    <source>
        <dbReference type="Proteomes" id="UP000219897"/>
    </source>
</evidence>
<reference evidence="2 3" key="1">
    <citation type="submission" date="2017-09" db="EMBL/GenBank/DDBJ databases">
        <title>Large-scale bioinformatics analysis of Bacillus genomes uncovers conserved roles of natural products in bacterial physiology.</title>
        <authorList>
            <consortium name="Agbiome Team Llc"/>
            <person name="Bleich R.M."/>
            <person name="Kirk G.J."/>
            <person name="Santa Maria K.C."/>
            <person name="Allen S.E."/>
            <person name="Farag S."/>
            <person name="Shank E.A."/>
            <person name="Bowers A."/>
        </authorList>
    </citation>
    <scope>NUCLEOTIDE SEQUENCE [LARGE SCALE GENOMIC DNA]</scope>
    <source>
        <strain evidence="2 3">AFS005140</strain>
    </source>
</reference>
<gene>
    <name evidence="2" type="ORF">CN495_08210</name>
</gene>